<feature type="compositionally biased region" description="Low complexity" evidence="1">
    <location>
        <begin position="452"/>
        <end position="461"/>
    </location>
</feature>
<reference evidence="3 4" key="1">
    <citation type="journal article" date="2018" name="Cell">
        <title>The Chara Genome: Secondary Complexity and Implications for Plant Terrestrialization.</title>
        <authorList>
            <person name="Nishiyama T."/>
            <person name="Sakayama H."/>
            <person name="Vries J.D."/>
            <person name="Buschmann H."/>
            <person name="Saint-Marcoux D."/>
            <person name="Ullrich K.K."/>
            <person name="Haas F.B."/>
            <person name="Vanderstraeten L."/>
            <person name="Becker D."/>
            <person name="Lang D."/>
            <person name="Vosolsobe S."/>
            <person name="Rombauts S."/>
            <person name="Wilhelmsson P.K.I."/>
            <person name="Janitza P."/>
            <person name="Kern R."/>
            <person name="Heyl A."/>
            <person name="Rumpler F."/>
            <person name="Villalobos L.I.A.C."/>
            <person name="Clay J.M."/>
            <person name="Skokan R."/>
            <person name="Toyoda A."/>
            <person name="Suzuki Y."/>
            <person name="Kagoshima H."/>
            <person name="Schijlen E."/>
            <person name="Tajeshwar N."/>
            <person name="Catarino B."/>
            <person name="Hetherington A.J."/>
            <person name="Saltykova A."/>
            <person name="Bonnot C."/>
            <person name="Breuninger H."/>
            <person name="Symeonidi A."/>
            <person name="Radhakrishnan G.V."/>
            <person name="Van Nieuwerburgh F."/>
            <person name="Deforce D."/>
            <person name="Chang C."/>
            <person name="Karol K.G."/>
            <person name="Hedrich R."/>
            <person name="Ulvskov P."/>
            <person name="Glockner G."/>
            <person name="Delwiche C.F."/>
            <person name="Petrasek J."/>
            <person name="Van de Peer Y."/>
            <person name="Friml J."/>
            <person name="Beilby M."/>
            <person name="Dolan L."/>
            <person name="Kohara Y."/>
            <person name="Sugano S."/>
            <person name="Fujiyama A."/>
            <person name="Delaux P.-M."/>
            <person name="Quint M."/>
            <person name="TheiBen G."/>
            <person name="Hagemann M."/>
            <person name="Harholt J."/>
            <person name="Dunand C."/>
            <person name="Zachgo S."/>
            <person name="Langdale J."/>
            <person name="Maumus F."/>
            <person name="Straeten D.V.D."/>
            <person name="Gould S.B."/>
            <person name="Rensing S.A."/>
        </authorList>
    </citation>
    <scope>NUCLEOTIDE SEQUENCE [LARGE SCALE GENOMIC DNA]</scope>
    <source>
        <strain evidence="3 4">S276</strain>
    </source>
</reference>
<dbReference type="AlphaFoldDB" id="A0A388MAJ5"/>
<feature type="compositionally biased region" description="Low complexity" evidence="1">
    <location>
        <begin position="271"/>
        <end position="318"/>
    </location>
</feature>
<feature type="compositionally biased region" description="Basic and acidic residues" evidence="1">
    <location>
        <begin position="243"/>
        <end position="252"/>
    </location>
</feature>
<comment type="caution">
    <text evidence="3">The sequence shown here is derived from an EMBL/GenBank/DDBJ whole genome shotgun (WGS) entry which is preliminary data.</text>
</comment>
<feature type="region of interest" description="Disordered" evidence="1">
    <location>
        <begin position="605"/>
        <end position="678"/>
    </location>
</feature>
<evidence type="ECO:0000256" key="1">
    <source>
        <dbReference type="SAM" id="MobiDB-lite"/>
    </source>
</evidence>
<dbReference type="InterPro" id="IPR029071">
    <property type="entry name" value="Ubiquitin-like_domsf"/>
</dbReference>
<keyword evidence="4" id="KW-1185">Reference proteome</keyword>
<organism evidence="3 4">
    <name type="scientific">Chara braunii</name>
    <name type="common">Braun's stonewort</name>
    <dbReference type="NCBI Taxonomy" id="69332"/>
    <lineage>
        <taxon>Eukaryota</taxon>
        <taxon>Viridiplantae</taxon>
        <taxon>Streptophyta</taxon>
        <taxon>Charophyceae</taxon>
        <taxon>Charales</taxon>
        <taxon>Characeae</taxon>
        <taxon>Chara</taxon>
    </lineage>
</organism>
<feature type="region of interest" description="Disordered" evidence="1">
    <location>
        <begin position="112"/>
        <end position="335"/>
    </location>
</feature>
<feature type="compositionally biased region" description="Gly residues" evidence="1">
    <location>
        <begin position="208"/>
        <end position="221"/>
    </location>
</feature>
<name>A0A388MAJ5_CHABU</name>
<feature type="region of interest" description="Disordered" evidence="1">
    <location>
        <begin position="451"/>
        <end position="481"/>
    </location>
</feature>
<gene>
    <name evidence="3" type="ORF">CBR_g52634</name>
</gene>
<feature type="region of interest" description="Disordered" evidence="1">
    <location>
        <begin position="710"/>
        <end position="740"/>
    </location>
</feature>
<feature type="compositionally biased region" description="Low complexity" evidence="1">
    <location>
        <begin position="663"/>
        <end position="677"/>
    </location>
</feature>
<dbReference type="PANTHER" id="PTHR36787">
    <property type="entry name" value="TRANSMEMBRANE PROTEIN"/>
    <property type="match status" value="1"/>
</dbReference>
<feature type="compositionally biased region" description="Low complexity" evidence="1">
    <location>
        <begin position="468"/>
        <end position="477"/>
    </location>
</feature>
<dbReference type="EMBL" id="BFEA01000924">
    <property type="protein sequence ID" value="GBG91601.1"/>
    <property type="molecule type" value="Genomic_DNA"/>
</dbReference>
<feature type="compositionally biased region" description="Gly residues" evidence="1">
    <location>
        <begin position="629"/>
        <end position="640"/>
    </location>
</feature>
<feature type="compositionally biased region" description="Polar residues" evidence="1">
    <location>
        <begin position="116"/>
        <end position="134"/>
    </location>
</feature>
<dbReference type="Gene3D" id="3.10.20.90">
    <property type="entry name" value="Phosphatidylinositol 3-kinase Catalytic Subunit, Chain A, domain 1"/>
    <property type="match status" value="1"/>
</dbReference>
<dbReference type="InterPro" id="IPR000626">
    <property type="entry name" value="Ubiquitin-like_dom"/>
</dbReference>
<feature type="compositionally biased region" description="Low complexity" evidence="1">
    <location>
        <begin position="145"/>
        <end position="190"/>
    </location>
</feature>
<evidence type="ECO:0000313" key="3">
    <source>
        <dbReference type="EMBL" id="GBG91601.1"/>
    </source>
</evidence>
<evidence type="ECO:0000259" key="2">
    <source>
        <dbReference type="PROSITE" id="PS50053"/>
    </source>
</evidence>
<feature type="compositionally biased region" description="Basic and acidic residues" evidence="1">
    <location>
        <begin position="643"/>
        <end position="657"/>
    </location>
</feature>
<dbReference type="STRING" id="69332.A0A388MAJ5"/>
<evidence type="ECO:0000313" key="4">
    <source>
        <dbReference type="Proteomes" id="UP000265515"/>
    </source>
</evidence>
<proteinExistence type="predicted"/>
<accession>A0A388MAJ5</accession>
<feature type="domain" description="Ubiquitin-like" evidence="2">
    <location>
        <begin position="26"/>
        <end position="106"/>
    </location>
</feature>
<dbReference type="OrthoDB" id="2021090at2759"/>
<dbReference type="PROSITE" id="PS50053">
    <property type="entry name" value="UBIQUITIN_2"/>
    <property type="match status" value="1"/>
</dbReference>
<sequence>MGDPGPYGVEGSTKVAGGGGGGGSVITLLIKNQSPVAPSDFRMEMPVEATVGAVKQRLQRDYAGHPDPACQKLIVSGQLLKDGAVIKDVFKQCNLDEVQIMHLVVSGAMHQEQRDAGQSATHTLGGASSSSANATLPGRQGPPGAGSTSLAQGASSSTSSSMGPYSIPSSPTSLAALASMTGGPSASVSVPGGGGLPTLTPGRSEMMDGGGANVGPAGSTGMGPCLRVGRPGMGGASVPGVTDRSRSSKAPEDPTSAAGPSRSGLTDHAVPSSGTGPSSSSAAAPSTSGQHSDQKAGQQQQQQQQQAGSSSGVSSLNGSGSGAGAGPSAFPPPSQELLNQAFMQMMYGGPFMNPMMFGPAMAAMNPAFAAAMFQAGAFGGLPPSTMLGPPAMFPGIHPGAIPPYFQPAGDQPRPQAPALFAMPPLPFMAGLPPGPYGPMPFPIPLGAPVLYGPDGQGQPQAGTPPPGTTAAGRPFGAQGPGAPPVPGQGIIGNGIAFPVGMRQMMQPPAGGGGANAVMGPGVPPQMQGDINRPGHQQPRLLLRLRIDLMLLFKLILMVCVFNQDGSSDRLLVLSLLAAIVYLYQTGALSPLMSWLFRSTQRAMRPQMQHAPPAPAHGGLPGAGAEDAAGIGGAVGDGGNARRGAQEEPAAEREARGGDDDEAAGPGPEQQPGFPQAQHLPGMDRWRILNELRMFLLGFVTSLLPIFTGPENPPGAPIQPGGLQRGGDAAPARDNNRPHQE</sequence>
<dbReference type="Gramene" id="GBG91601">
    <property type="protein sequence ID" value="GBG91601"/>
    <property type="gene ID" value="CBR_g52634"/>
</dbReference>
<dbReference type="Proteomes" id="UP000265515">
    <property type="component" value="Unassembled WGS sequence"/>
</dbReference>
<protein>
    <recommendedName>
        <fullName evidence="2">Ubiquitin-like domain-containing protein</fullName>
    </recommendedName>
</protein>
<dbReference type="SUPFAM" id="SSF54236">
    <property type="entry name" value="Ubiquitin-like"/>
    <property type="match status" value="1"/>
</dbReference>